<sequence length="271" mass="29057">MTTIINASVPSLRAGPEGKQGIQGFQGIRGIQGEIGEQGEKGDTGAGGGINGITSVTEAPVSEDGEGEGGPPVTTITVDVNNYGDKFIVNGTMDFDKTHVSNLRLHSADIGSEKAQSIGLSNPVKTTPRGKSLITCDVSLNFSNLNDKTYNGVRSFGWLEYLLEATAADASKVNYQNIYGTHLLGYRCGIRFTKNSDGSIKAELKERTSNNAVDIRYESSDGSNFDHAAMPFANRSTILVDATGPNDFVTHDYLRLLEKQITALTTRIDNM</sequence>
<name>A0A1L0AI07_9GAMM</name>
<dbReference type="AlphaFoldDB" id="A0A1L0AI07"/>
<dbReference type="RefSeq" id="WP_075518456.1">
    <property type="nucleotide sequence ID" value="NZ_FPLD01000129.1"/>
</dbReference>
<evidence type="ECO:0000313" key="1">
    <source>
        <dbReference type="EMBL" id="SGZ16425.1"/>
    </source>
</evidence>
<reference evidence="1 2" key="1">
    <citation type="submission" date="2016-11" db="EMBL/GenBank/DDBJ databases">
        <authorList>
            <person name="Jaros S."/>
            <person name="Januszkiewicz K."/>
            <person name="Wedrychowicz H."/>
        </authorList>
    </citation>
    <scope>NUCLEOTIDE SEQUENCE [LARGE SCALE GENOMIC DNA]</scope>
    <source>
        <strain evidence="1">NVI 5450</strain>
    </source>
</reference>
<dbReference type="Proteomes" id="UP000183794">
    <property type="component" value="Unassembled WGS sequence"/>
</dbReference>
<organism evidence="1 2">
    <name type="scientific">Moritella viscosa</name>
    <dbReference type="NCBI Taxonomy" id="80854"/>
    <lineage>
        <taxon>Bacteria</taxon>
        <taxon>Pseudomonadati</taxon>
        <taxon>Pseudomonadota</taxon>
        <taxon>Gammaproteobacteria</taxon>
        <taxon>Alteromonadales</taxon>
        <taxon>Moritellaceae</taxon>
        <taxon>Moritella</taxon>
    </lineage>
</organism>
<gene>
    <name evidence="1" type="ORF">NVI5450_4317</name>
</gene>
<dbReference type="EMBL" id="FPLD01000129">
    <property type="protein sequence ID" value="SGZ16425.1"/>
    <property type="molecule type" value="Genomic_DNA"/>
</dbReference>
<accession>A0A1L0AI07</accession>
<proteinExistence type="predicted"/>
<evidence type="ECO:0000313" key="2">
    <source>
        <dbReference type="Proteomes" id="UP000183794"/>
    </source>
</evidence>
<protein>
    <submittedName>
        <fullName evidence="1">Histidinol dehydrogenase</fullName>
    </submittedName>
</protein>